<reference evidence="17" key="1">
    <citation type="submission" date="2016-06" db="EMBL/GenBank/DDBJ databases">
        <authorList>
            <person name="Cuomo C."/>
            <person name="Litvintseva A."/>
            <person name="Heitman J."/>
            <person name="Chen Y."/>
            <person name="Sun S."/>
            <person name="Springer D."/>
            <person name="Dromer F."/>
            <person name="Young S."/>
            <person name="Zeng Q."/>
            <person name="Chapman S."/>
            <person name="Gujja S."/>
            <person name="Saif S."/>
            <person name="Birren B."/>
        </authorList>
    </citation>
    <scope>NUCLEOTIDE SEQUENCE</scope>
    <source>
        <strain evidence="17">CBS 7841</strain>
    </source>
</reference>
<dbReference type="AlphaFoldDB" id="A0AAJ8JYF2"/>
<evidence type="ECO:0000256" key="7">
    <source>
        <dbReference type="ARBA" id="ARBA00023125"/>
    </source>
</evidence>
<dbReference type="GO" id="GO:0003677">
    <property type="term" value="F:DNA binding"/>
    <property type="evidence" value="ECO:0007669"/>
    <property type="project" value="UniProtKB-KW"/>
</dbReference>
<sequence length="1008" mass="112181">MDGEGEGMDTSPSQEHSYPYLASLNEAQLTAVMAPSSLPLQILAGPGSGKTKVLTSRVAYLVQHHGYRPHEIVAVTFTNKSAKEMRKRLQVLLGQAQADQLILGTFHSTCVKYLRRYGKIINLPNNFVIADAEDCKKLVGNILKERKKELAEANMSFKEGTIMSEISKAKAKGETPEGMALRAERDPNASTSTAAFIADIYGEYEAALRESNSLDFDDLLVFALKLFTEAPYVVADIRHTLVDEFQDTNNTQYELLKCFAKAHMGVSVVGDPDQSIYGWRSAEIENLNKMTYDFPGVQAINLEQNYRSTGSILNAAYAVVSQDHHRIQKHLYTSHPQSIPVTLKVFESPVIEASFIATEIKRLIAYSGGLIKYDDIAILLRYNALSRVIESALQKDSIPNRIVGGHKFFERMEIKDLLAYLQLADNPEFNPAFMRVINVPKRSLGEKTLADIIKTAKSYKISPMELCERVTDGESIMSGLKSSARRTLATFVDIIRKLKRAAQKGTPVSDLIKFIIEKTGYEGYLRISQQDFDSRWENIQELITYSVTVAEEHARLSAGVTFEDSNFQPANCAATAAILNLDQEEHQETGKRKLHSFFKRQSSATSRSVTPIERKSCSGSAVKSERGREEVKVIENKNGVIELLSSDEEPEPKEDLDNVEKSQLNTSKLLSDSQAEITPLAYFLQTSMLSTDTDSEKDENSYTPKVTIMTVHAAKGLEWPVVFIPAVEQGTYPSFRCIEQHEIAEERRLLYVAMTRAQNFLTLSYCQHRMMGGEEARKELSEFIGGVIRKQPGLFVTDMSNVDVEARQQISAMLSRPVPDEDATKEMIMRHVRAAPPLSTWDPPKQTRWLQSNGLARRNVTKATRAAENWASEVVRYTLPDLHVSESSSSGFTTARSVGMTRLPPPPLMPTQIKPPPLPVKSANKNIPAPVPFTFNTQEEKRRKASLGSFMNEGSSNLAMMSGLGLPDDASTNKPPEGFQKTGQLAKGTKRLGMGRPAPWGSKKPRAS</sequence>
<dbReference type="KEGG" id="cdep:91090175"/>
<dbReference type="Pfam" id="PF00580">
    <property type="entry name" value="UvrD-helicase"/>
    <property type="match status" value="1"/>
</dbReference>
<keyword evidence="2 13" id="KW-0547">Nucleotide-binding</keyword>
<dbReference type="PANTHER" id="PTHR11070">
    <property type="entry name" value="UVRD / RECB / PCRA DNA HELICASE FAMILY MEMBER"/>
    <property type="match status" value="1"/>
</dbReference>
<dbReference type="PROSITE" id="PS51198">
    <property type="entry name" value="UVRD_HELICASE_ATP_BIND"/>
    <property type="match status" value="1"/>
</dbReference>
<dbReference type="FunFam" id="3.40.50.300:FF:001201">
    <property type="entry name" value="ATP-dependent DNA helicase UvrD2"/>
    <property type="match status" value="1"/>
</dbReference>
<name>A0AAJ8JYF2_9TREE</name>
<evidence type="ECO:0000256" key="1">
    <source>
        <dbReference type="ARBA" id="ARBA00009922"/>
    </source>
</evidence>
<proteinExistence type="inferred from homology"/>
<dbReference type="RefSeq" id="XP_066071425.1">
    <property type="nucleotide sequence ID" value="XM_066215328.1"/>
</dbReference>
<evidence type="ECO:0000256" key="2">
    <source>
        <dbReference type="ARBA" id="ARBA00022741"/>
    </source>
</evidence>
<dbReference type="InterPro" id="IPR014016">
    <property type="entry name" value="UvrD-like_ATP-bd"/>
</dbReference>
<dbReference type="GO" id="GO:0043138">
    <property type="term" value="F:3'-5' DNA helicase activity"/>
    <property type="evidence" value="ECO:0007669"/>
    <property type="project" value="UniProtKB-EC"/>
</dbReference>
<feature type="region of interest" description="Disordered" evidence="14">
    <location>
        <begin position="966"/>
        <end position="1008"/>
    </location>
</feature>
<dbReference type="CDD" id="cd18807">
    <property type="entry name" value="SF1_C_UvrD"/>
    <property type="match status" value="1"/>
</dbReference>
<keyword evidence="6 13" id="KW-0067">ATP-binding</keyword>
<dbReference type="GO" id="GO:0000725">
    <property type="term" value="P:recombinational repair"/>
    <property type="evidence" value="ECO:0007669"/>
    <property type="project" value="TreeGrafter"/>
</dbReference>
<keyword evidence="4 13" id="KW-0378">Hydrolase</keyword>
<comment type="catalytic activity">
    <reaction evidence="10">
        <text>Couples ATP hydrolysis with the unwinding of duplex DNA by translocating in the 3'-5' direction.</text>
        <dbReference type="EC" id="5.6.2.4"/>
    </reaction>
</comment>
<evidence type="ECO:0000256" key="9">
    <source>
        <dbReference type="ARBA" id="ARBA00023235"/>
    </source>
</evidence>
<feature type="domain" description="UvrD-like helicase C-terminal" evidence="16">
    <location>
        <begin position="310"/>
        <end position="716"/>
    </location>
</feature>
<keyword evidence="3" id="KW-0227">DNA damage</keyword>
<keyword evidence="18" id="KW-1185">Reference proteome</keyword>
<dbReference type="GO" id="GO:0005524">
    <property type="term" value="F:ATP binding"/>
    <property type="evidence" value="ECO:0007669"/>
    <property type="project" value="UniProtKB-UniRule"/>
</dbReference>
<evidence type="ECO:0000313" key="18">
    <source>
        <dbReference type="Proteomes" id="UP000094043"/>
    </source>
</evidence>
<dbReference type="EC" id="5.6.2.4" evidence="11"/>
<reference evidence="17" key="3">
    <citation type="submission" date="2024-01" db="EMBL/GenBank/DDBJ databases">
        <authorList>
            <person name="Coelho M.A."/>
            <person name="David-Palma M."/>
            <person name="Shea T."/>
            <person name="Sun S."/>
            <person name="Cuomo C.A."/>
            <person name="Heitman J."/>
        </authorList>
    </citation>
    <scope>NUCLEOTIDE SEQUENCE</scope>
    <source>
        <strain evidence="17">CBS 7841</strain>
    </source>
</reference>
<dbReference type="PROSITE" id="PS51217">
    <property type="entry name" value="UVRD_HELICASE_CTER"/>
    <property type="match status" value="1"/>
</dbReference>
<evidence type="ECO:0000256" key="6">
    <source>
        <dbReference type="ARBA" id="ARBA00022840"/>
    </source>
</evidence>
<accession>A0AAJ8JYF2</accession>
<evidence type="ECO:0000256" key="14">
    <source>
        <dbReference type="SAM" id="MobiDB-lite"/>
    </source>
</evidence>
<dbReference type="InterPro" id="IPR014017">
    <property type="entry name" value="DNA_helicase_UvrD-like_C"/>
</dbReference>
<comment type="similarity">
    <text evidence="1">Belongs to the helicase family. UvrD subfamily.</text>
</comment>
<dbReference type="Gene3D" id="1.10.486.10">
    <property type="entry name" value="PCRA, domain 4"/>
    <property type="match status" value="1"/>
</dbReference>
<dbReference type="EMBL" id="CP143791">
    <property type="protein sequence ID" value="WVN90725.1"/>
    <property type="molecule type" value="Genomic_DNA"/>
</dbReference>
<dbReference type="PANTHER" id="PTHR11070:SF2">
    <property type="entry name" value="ATP-DEPENDENT DNA HELICASE SRS2"/>
    <property type="match status" value="1"/>
</dbReference>
<evidence type="ECO:0000256" key="10">
    <source>
        <dbReference type="ARBA" id="ARBA00034617"/>
    </source>
</evidence>
<dbReference type="GO" id="GO:0016787">
    <property type="term" value="F:hydrolase activity"/>
    <property type="evidence" value="ECO:0007669"/>
    <property type="project" value="UniProtKB-UniRule"/>
</dbReference>
<dbReference type="InterPro" id="IPR013986">
    <property type="entry name" value="DExx_box_DNA_helicase_dom_sf"/>
</dbReference>
<feature type="domain" description="UvrD-like helicase ATP-binding" evidence="15">
    <location>
        <begin position="23"/>
        <end position="309"/>
    </location>
</feature>
<dbReference type="GO" id="GO:0005634">
    <property type="term" value="C:nucleus"/>
    <property type="evidence" value="ECO:0007669"/>
    <property type="project" value="TreeGrafter"/>
</dbReference>
<dbReference type="Pfam" id="PF13361">
    <property type="entry name" value="UvrD_C"/>
    <property type="match status" value="1"/>
</dbReference>
<gene>
    <name evidence="17" type="ORF">L203_105967</name>
</gene>
<evidence type="ECO:0000256" key="13">
    <source>
        <dbReference type="PROSITE-ProRule" id="PRU00560"/>
    </source>
</evidence>
<dbReference type="Proteomes" id="UP000094043">
    <property type="component" value="Chromosome 8"/>
</dbReference>
<dbReference type="GeneID" id="91090175"/>
<keyword evidence="9" id="KW-0413">Isomerase</keyword>
<organism evidence="17 18">
    <name type="scientific">Cryptococcus depauperatus CBS 7841</name>
    <dbReference type="NCBI Taxonomy" id="1295531"/>
    <lineage>
        <taxon>Eukaryota</taxon>
        <taxon>Fungi</taxon>
        <taxon>Dikarya</taxon>
        <taxon>Basidiomycota</taxon>
        <taxon>Agaricomycotina</taxon>
        <taxon>Tremellomycetes</taxon>
        <taxon>Tremellales</taxon>
        <taxon>Cryptococcaceae</taxon>
        <taxon>Cryptococcus</taxon>
    </lineage>
</organism>
<dbReference type="CDD" id="cd17932">
    <property type="entry name" value="DEXQc_UvrD"/>
    <property type="match status" value="1"/>
</dbReference>
<evidence type="ECO:0000256" key="8">
    <source>
        <dbReference type="ARBA" id="ARBA00023204"/>
    </source>
</evidence>
<protein>
    <recommendedName>
        <fullName evidence="11">DNA 3'-5' helicase</fullName>
        <ecNumber evidence="11">5.6.2.4</ecNumber>
    </recommendedName>
</protein>
<dbReference type="InterPro" id="IPR000212">
    <property type="entry name" value="DNA_helicase_UvrD/REP"/>
</dbReference>
<reference evidence="17" key="2">
    <citation type="journal article" date="2022" name="Elife">
        <title>Obligate sexual reproduction of a homothallic fungus closely related to the Cryptococcus pathogenic species complex.</title>
        <authorList>
            <person name="Passer A.R."/>
            <person name="Clancey S.A."/>
            <person name="Shea T."/>
            <person name="David-Palma M."/>
            <person name="Averette A.F."/>
            <person name="Boekhout T."/>
            <person name="Porcel B.M."/>
            <person name="Nowrousian M."/>
            <person name="Cuomo C.A."/>
            <person name="Sun S."/>
            <person name="Heitman J."/>
            <person name="Coelho M.A."/>
        </authorList>
    </citation>
    <scope>NUCLEOTIDE SEQUENCE</scope>
    <source>
        <strain evidence="17">CBS 7841</strain>
    </source>
</reference>
<evidence type="ECO:0000259" key="16">
    <source>
        <dbReference type="PROSITE" id="PS51217"/>
    </source>
</evidence>
<dbReference type="Gene3D" id="1.10.10.160">
    <property type="match status" value="1"/>
</dbReference>
<dbReference type="Gene3D" id="3.40.50.300">
    <property type="entry name" value="P-loop containing nucleotide triphosphate hydrolases"/>
    <property type="match status" value="3"/>
</dbReference>
<keyword evidence="7" id="KW-0238">DNA-binding</keyword>
<evidence type="ECO:0000256" key="11">
    <source>
        <dbReference type="ARBA" id="ARBA00034808"/>
    </source>
</evidence>
<feature type="binding site" evidence="13">
    <location>
        <begin position="44"/>
        <end position="51"/>
    </location>
    <ligand>
        <name>ATP</name>
        <dbReference type="ChEBI" id="CHEBI:30616"/>
    </ligand>
</feature>
<evidence type="ECO:0000256" key="5">
    <source>
        <dbReference type="ARBA" id="ARBA00022806"/>
    </source>
</evidence>
<keyword evidence="5 13" id="KW-0347">Helicase</keyword>
<evidence type="ECO:0000256" key="12">
    <source>
        <dbReference type="ARBA" id="ARBA00048988"/>
    </source>
</evidence>
<dbReference type="InterPro" id="IPR027417">
    <property type="entry name" value="P-loop_NTPase"/>
</dbReference>
<comment type="catalytic activity">
    <reaction evidence="12">
        <text>ATP + H2O = ADP + phosphate + H(+)</text>
        <dbReference type="Rhea" id="RHEA:13065"/>
        <dbReference type="ChEBI" id="CHEBI:15377"/>
        <dbReference type="ChEBI" id="CHEBI:15378"/>
        <dbReference type="ChEBI" id="CHEBI:30616"/>
        <dbReference type="ChEBI" id="CHEBI:43474"/>
        <dbReference type="ChEBI" id="CHEBI:456216"/>
        <dbReference type="EC" id="5.6.2.4"/>
    </reaction>
</comment>
<evidence type="ECO:0000313" key="17">
    <source>
        <dbReference type="EMBL" id="WVN90725.1"/>
    </source>
</evidence>
<evidence type="ECO:0000256" key="4">
    <source>
        <dbReference type="ARBA" id="ARBA00022801"/>
    </source>
</evidence>
<dbReference type="SUPFAM" id="SSF52540">
    <property type="entry name" value="P-loop containing nucleoside triphosphate hydrolases"/>
    <property type="match status" value="2"/>
</dbReference>
<evidence type="ECO:0000256" key="3">
    <source>
        <dbReference type="ARBA" id="ARBA00022763"/>
    </source>
</evidence>
<keyword evidence="8" id="KW-0234">DNA repair</keyword>
<evidence type="ECO:0000259" key="15">
    <source>
        <dbReference type="PROSITE" id="PS51198"/>
    </source>
</evidence>